<dbReference type="InterPro" id="IPR052806">
    <property type="entry name" value="Fasciclin-like_AGP"/>
</dbReference>
<evidence type="ECO:0000313" key="2">
    <source>
        <dbReference type="Proteomes" id="UP000467840"/>
    </source>
</evidence>
<dbReference type="AlphaFoldDB" id="A0A6A6M9T6"/>
<dbReference type="EMBL" id="JAAGAX010000006">
    <property type="protein sequence ID" value="KAF2309213.1"/>
    <property type="molecule type" value="Genomic_DNA"/>
</dbReference>
<gene>
    <name evidence="1" type="ORF">GH714_001195</name>
</gene>
<accession>A0A6A6M9T6</accession>
<reference evidence="1 2" key="1">
    <citation type="journal article" date="2020" name="Mol. Plant">
        <title>The Chromosome-Based Rubber Tree Genome Provides New Insights into Spurge Genome Evolution and Rubber Biosynthesis.</title>
        <authorList>
            <person name="Liu J."/>
            <person name="Shi C."/>
            <person name="Shi C.C."/>
            <person name="Li W."/>
            <person name="Zhang Q.J."/>
            <person name="Zhang Y."/>
            <person name="Li K."/>
            <person name="Lu H.F."/>
            <person name="Shi C."/>
            <person name="Zhu S.T."/>
            <person name="Xiao Z.Y."/>
            <person name="Nan H."/>
            <person name="Yue Y."/>
            <person name="Zhu X.G."/>
            <person name="Wu Y."/>
            <person name="Hong X.N."/>
            <person name="Fan G.Y."/>
            <person name="Tong Y."/>
            <person name="Zhang D."/>
            <person name="Mao C.L."/>
            <person name="Liu Y.L."/>
            <person name="Hao S.J."/>
            <person name="Liu W.Q."/>
            <person name="Lv M.Q."/>
            <person name="Zhang H.B."/>
            <person name="Liu Y."/>
            <person name="Hu-Tang G.R."/>
            <person name="Wang J.P."/>
            <person name="Wang J.H."/>
            <person name="Sun Y.H."/>
            <person name="Ni S.B."/>
            <person name="Chen W.B."/>
            <person name="Zhang X.C."/>
            <person name="Jiao Y.N."/>
            <person name="Eichler E.E."/>
            <person name="Li G.H."/>
            <person name="Liu X."/>
            <person name="Gao L.Z."/>
        </authorList>
    </citation>
    <scope>NUCLEOTIDE SEQUENCE [LARGE SCALE GENOMIC DNA]</scope>
    <source>
        <strain evidence="2">cv. GT1</strain>
        <tissue evidence="1">Leaf</tissue>
    </source>
</reference>
<dbReference type="Proteomes" id="UP000467840">
    <property type="component" value="Chromosome 14"/>
</dbReference>
<dbReference type="PANTHER" id="PTHR33985">
    <property type="entry name" value="OS02G0491300 PROTEIN-RELATED"/>
    <property type="match status" value="1"/>
</dbReference>
<keyword evidence="2" id="KW-1185">Reference proteome</keyword>
<evidence type="ECO:0000313" key="1">
    <source>
        <dbReference type="EMBL" id="KAF2309213.1"/>
    </source>
</evidence>
<protein>
    <submittedName>
        <fullName evidence="1">Uncharacterized protein</fullName>
    </submittedName>
</protein>
<dbReference type="PANTHER" id="PTHR33985:SF29">
    <property type="entry name" value="FAS1 DOMAIN-CONTAINING PROTEIN"/>
    <property type="match status" value="1"/>
</dbReference>
<proteinExistence type="predicted"/>
<sequence length="226" mass="26074">MQAIKPCPYSPEKSVGVIIPYNSLFGVRYSYGRNMVKFYNKTVTVFATRDEADRIENWITLEYQMVRSKVDDESFPSGSLSEGSVLRTSDFHALEVTQVPLMGYPSINKVTITQWNIYNDGHVIVHGVEYFFPRWQRHGEILQQDNYCFCSRDEAVPIEDWMALGNQIVRYKVDDESFRSGSFKEGSVLHTLNSHALEVTQVPWMGYPSINNVTITQWNLIMMDMS</sequence>
<comment type="caution">
    <text evidence="1">The sequence shown here is derived from an EMBL/GenBank/DDBJ whole genome shotgun (WGS) entry which is preliminary data.</text>
</comment>
<name>A0A6A6M9T6_HEVBR</name>
<organism evidence="1 2">
    <name type="scientific">Hevea brasiliensis</name>
    <name type="common">Para rubber tree</name>
    <name type="synonym">Siphonia brasiliensis</name>
    <dbReference type="NCBI Taxonomy" id="3981"/>
    <lineage>
        <taxon>Eukaryota</taxon>
        <taxon>Viridiplantae</taxon>
        <taxon>Streptophyta</taxon>
        <taxon>Embryophyta</taxon>
        <taxon>Tracheophyta</taxon>
        <taxon>Spermatophyta</taxon>
        <taxon>Magnoliopsida</taxon>
        <taxon>eudicotyledons</taxon>
        <taxon>Gunneridae</taxon>
        <taxon>Pentapetalae</taxon>
        <taxon>rosids</taxon>
        <taxon>fabids</taxon>
        <taxon>Malpighiales</taxon>
        <taxon>Euphorbiaceae</taxon>
        <taxon>Crotonoideae</taxon>
        <taxon>Micrandreae</taxon>
        <taxon>Hevea</taxon>
    </lineage>
</organism>